<feature type="region of interest" description="Disordered" evidence="1">
    <location>
        <begin position="1"/>
        <end position="20"/>
    </location>
</feature>
<evidence type="ECO:0000256" key="1">
    <source>
        <dbReference type="SAM" id="MobiDB-lite"/>
    </source>
</evidence>
<feature type="transmembrane region" description="Helical" evidence="2">
    <location>
        <begin position="147"/>
        <end position="169"/>
    </location>
</feature>
<name>A0A853ENC0_9ACTO</name>
<evidence type="ECO:0000256" key="2">
    <source>
        <dbReference type="SAM" id="Phobius"/>
    </source>
</evidence>
<feature type="transmembrane region" description="Helical" evidence="2">
    <location>
        <begin position="118"/>
        <end position="141"/>
    </location>
</feature>
<reference evidence="3 4" key="1">
    <citation type="submission" date="2020-07" db="EMBL/GenBank/DDBJ databases">
        <title>MOT database genomes.</title>
        <authorList>
            <person name="Joseph S."/>
            <person name="Aduse-Opoku J."/>
            <person name="Hashim A."/>
            <person name="Wade W."/>
            <person name="Curtis M."/>
        </authorList>
    </citation>
    <scope>NUCLEOTIDE SEQUENCE [LARGE SCALE GENOMIC DNA]</scope>
    <source>
        <strain evidence="3 4">WMus004</strain>
    </source>
</reference>
<dbReference type="Pfam" id="PF13346">
    <property type="entry name" value="ABC2_membrane_5"/>
    <property type="match status" value="1"/>
</dbReference>
<sequence length="243" mass="25400">GVGRAADGRSGTGITRKDMLMSGSTAVRPSGAPAAPGVRGADGPPRWEAVRAVMRLELLGWKQPYPLVVLLLTNLPFLLMLQCGSACLSLWDPSRSTKAPRLYGALPVTRTEVLVGHYLLILAYGGASVLLAALGLLGGLGVTDPRAWTILLIWVWFTVVAGAVMPPVLARHGSTLTVQAVVMVVGALGLPTGFLVGSEAASLASVSQPGTLLGLIALLLASFPVAVGASWMICRRIYLRRDN</sequence>
<proteinExistence type="predicted"/>
<accession>A0A853ENC0</accession>
<comment type="caution">
    <text evidence="3">The sequence shown here is derived from an EMBL/GenBank/DDBJ whole genome shotgun (WGS) entry which is preliminary data.</text>
</comment>
<evidence type="ECO:0000313" key="3">
    <source>
        <dbReference type="EMBL" id="NYS70445.1"/>
    </source>
</evidence>
<organism evidence="3 4">
    <name type="scientific">Actinomyces bowdenii</name>
    <dbReference type="NCBI Taxonomy" id="131109"/>
    <lineage>
        <taxon>Bacteria</taxon>
        <taxon>Bacillati</taxon>
        <taxon>Actinomycetota</taxon>
        <taxon>Actinomycetes</taxon>
        <taxon>Actinomycetales</taxon>
        <taxon>Actinomycetaceae</taxon>
        <taxon>Actinomyces</taxon>
    </lineage>
</organism>
<protein>
    <submittedName>
        <fullName evidence="3">ABC-2 transporter permease</fullName>
    </submittedName>
</protein>
<gene>
    <name evidence="3" type="ORF">HZZ05_13210</name>
</gene>
<keyword evidence="2" id="KW-0472">Membrane</keyword>
<dbReference type="InterPro" id="IPR025699">
    <property type="entry name" value="ABC2_memb-like"/>
</dbReference>
<feature type="transmembrane region" description="Helical" evidence="2">
    <location>
        <begin position="176"/>
        <end position="197"/>
    </location>
</feature>
<dbReference type="Proteomes" id="UP000572528">
    <property type="component" value="Unassembled WGS sequence"/>
</dbReference>
<feature type="transmembrane region" description="Helical" evidence="2">
    <location>
        <begin position="65"/>
        <end position="91"/>
    </location>
</feature>
<keyword evidence="2" id="KW-0812">Transmembrane</keyword>
<evidence type="ECO:0000313" key="4">
    <source>
        <dbReference type="Proteomes" id="UP000572528"/>
    </source>
</evidence>
<feature type="non-terminal residue" evidence="3">
    <location>
        <position position="1"/>
    </location>
</feature>
<keyword evidence="2" id="KW-1133">Transmembrane helix</keyword>
<dbReference type="EMBL" id="JACBXV010000325">
    <property type="protein sequence ID" value="NYS70445.1"/>
    <property type="molecule type" value="Genomic_DNA"/>
</dbReference>
<dbReference type="AlphaFoldDB" id="A0A853ENC0"/>
<feature type="transmembrane region" description="Helical" evidence="2">
    <location>
        <begin position="212"/>
        <end position="234"/>
    </location>
</feature>